<keyword evidence="2" id="KW-1185">Reference proteome</keyword>
<evidence type="ECO:0000313" key="1">
    <source>
        <dbReference type="EMBL" id="RIB19073.1"/>
    </source>
</evidence>
<protein>
    <submittedName>
        <fullName evidence="1">Uncharacterized protein</fullName>
    </submittedName>
</protein>
<accession>A0A397VGQ2</accession>
<sequence>MQILIDKRLHDYLSSILTEASIEKSENTNRKCPQCNTKLPTITEIQQEIDQTISKKKDISKHLVFKFYYPKANISENFTNLINPLSITQISKPQNNVNLPDILVPDPLPINPNSIANVQKVLDHIKKISRINEGERKWIAIVCDGIPYRYAQKFKTNYPEILLMPGPLHEEINMLKTFVELNWYNIISLKLVKINIIYNIIKSRAIDLRYFAQCQGYRTENQLSYFKKCIDHHKAWDSICNIYRHLVAMELVLPYVDSNPNLTIFLYLQAIINFRDGVSSNQPLLKLAARRVFAPIWSARRHSIYQEIEVADEEQLMWLHPKIRKLIELNFSYITIRMVKSTLRKTAFLNPNEKNRSFESLDSYKLSEKMKPFSITAQARRINYIKEKLNLKKPLISRPIPITIDEEQTQSAESSMKKKNYFLY</sequence>
<proteinExistence type="predicted"/>
<organism evidence="1 2">
    <name type="scientific">Gigaspora rosea</name>
    <dbReference type="NCBI Taxonomy" id="44941"/>
    <lineage>
        <taxon>Eukaryota</taxon>
        <taxon>Fungi</taxon>
        <taxon>Fungi incertae sedis</taxon>
        <taxon>Mucoromycota</taxon>
        <taxon>Glomeromycotina</taxon>
        <taxon>Glomeromycetes</taxon>
        <taxon>Diversisporales</taxon>
        <taxon>Gigasporaceae</taxon>
        <taxon>Gigaspora</taxon>
    </lineage>
</organism>
<evidence type="ECO:0000313" key="2">
    <source>
        <dbReference type="Proteomes" id="UP000266673"/>
    </source>
</evidence>
<dbReference type="Proteomes" id="UP000266673">
    <property type="component" value="Unassembled WGS sequence"/>
</dbReference>
<dbReference type="EMBL" id="QKWP01000497">
    <property type="protein sequence ID" value="RIB19073.1"/>
    <property type="molecule type" value="Genomic_DNA"/>
</dbReference>
<dbReference type="AlphaFoldDB" id="A0A397VGQ2"/>
<gene>
    <name evidence="1" type="ORF">C2G38_2182812</name>
</gene>
<name>A0A397VGQ2_9GLOM</name>
<comment type="caution">
    <text evidence="1">The sequence shown here is derived from an EMBL/GenBank/DDBJ whole genome shotgun (WGS) entry which is preliminary data.</text>
</comment>
<reference evidence="1 2" key="1">
    <citation type="submission" date="2018-06" db="EMBL/GenBank/DDBJ databases">
        <title>Comparative genomics reveals the genomic features of Rhizophagus irregularis, R. cerebriforme, R. diaphanum and Gigaspora rosea, and their symbiotic lifestyle signature.</title>
        <authorList>
            <person name="Morin E."/>
            <person name="San Clemente H."/>
            <person name="Chen E.C.H."/>
            <person name="De La Providencia I."/>
            <person name="Hainaut M."/>
            <person name="Kuo A."/>
            <person name="Kohler A."/>
            <person name="Murat C."/>
            <person name="Tang N."/>
            <person name="Roy S."/>
            <person name="Loubradou J."/>
            <person name="Henrissat B."/>
            <person name="Grigoriev I.V."/>
            <person name="Corradi N."/>
            <person name="Roux C."/>
            <person name="Martin F.M."/>
        </authorList>
    </citation>
    <scope>NUCLEOTIDE SEQUENCE [LARGE SCALE GENOMIC DNA]</scope>
    <source>
        <strain evidence="1 2">DAOM 194757</strain>
    </source>
</reference>
<dbReference type="OrthoDB" id="2448326at2759"/>